<proteinExistence type="inferred from homology"/>
<evidence type="ECO:0000259" key="6">
    <source>
        <dbReference type="PROSITE" id="PS50902"/>
    </source>
</evidence>
<dbReference type="InterPro" id="IPR008254">
    <property type="entry name" value="Flavodoxin/NO_synth"/>
</dbReference>
<comment type="similarity">
    <text evidence="2">Belongs to the WrbA family.</text>
</comment>
<feature type="region of interest" description="Disordered" evidence="5">
    <location>
        <begin position="158"/>
        <end position="179"/>
    </location>
</feature>
<dbReference type="FunFam" id="3.40.50.360:FF:000001">
    <property type="entry name" value="NAD(P)H dehydrogenase (Quinone) FQR1-like"/>
    <property type="match status" value="1"/>
</dbReference>
<dbReference type="RefSeq" id="WP_268238052.1">
    <property type="nucleotide sequence ID" value="NZ_BMLT01000001.1"/>
</dbReference>
<dbReference type="InterPro" id="IPR001226">
    <property type="entry name" value="Flavodoxin_CS"/>
</dbReference>
<dbReference type="NCBIfam" id="NF002999">
    <property type="entry name" value="PRK03767.1"/>
    <property type="match status" value="1"/>
</dbReference>
<reference evidence="7 8" key="1">
    <citation type="journal article" date="2014" name="Int. J. Syst. Evol. Microbiol.">
        <title>Complete genome sequence of Corynebacterium casei LMG S-19264T (=DSM 44701T), isolated from a smear-ripened cheese.</title>
        <authorList>
            <consortium name="US DOE Joint Genome Institute (JGI-PGF)"/>
            <person name="Walter F."/>
            <person name="Albersmeier A."/>
            <person name="Kalinowski J."/>
            <person name="Ruckert C."/>
        </authorList>
    </citation>
    <scope>NUCLEOTIDE SEQUENCE [LARGE SCALE GENOMIC DNA]</scope>
    <source>
        <strain evidence="7 8">CGMCC 1.7286</strain>
    </source>
</reference>
<dbReference type="GO" id="GO:0016020">
    <property type="term" value="C:membrane"/>
    <property type="evidence" value="ECO:0007669"/>
    <property type="project" value="TreeGrafter"/>
</dbReference>
<evidence type="ECO:0000256" key="3">
    <source>
        <dbReference type="ARBA" id="ARBA00022630"/>
    </source>
</evidence>
<dbReference type="AlphaFoldDB" id="A0A917Z6F1"/>
<dbReference type="Pfam" id="PF03358">
    <property type="entry name" value="FMN_red"/>
    <property type="match status" value="1"/>
</dbReference>
<dbReference type="Proteomes" id="UP000599578">
    <property type="component" value="Unassembled WGS sequence"/>
</dbReference>
<evidence type="ECO:0000256" key="4">
    <source>
        <dbReference type="ARBA" id="ARBA00022643"/>
    </source>
</evidence>
<comment type="cofactor">
    <cofactor evidence="1">
        <name>FMN</name>
        <dbReference type="ChEBI" id="CHEBI:58210"/>
    </cofactor>
</comment>
<dbReference type="GO" id="GO:0003955">
    <property type="term" value="F:NAD(P)H dehydrogenase (quinone) activity"/>
    <property type="evidence" value="ECO:0007669"/>
    <property type="project" value="InterPro"/>
</dbReference>
<dbReference type="SUPFAM" id="SSF52218">
    <property type="entry name" value="Flavoproteins"/>
    <property type="match status" value="1"/>
</dbReference>
<keyword evidence="8" id="KW-1185">Reference proteome</keyword>
<comment type="caution">
    <text evidence="7">The sequence shown here is derived from an EMBL/GenBank/DDBJ whole genome shotgun (WGS) entry which is preliminary data.</text>
</comment>
<feature type="domain" description="Flavodoxin-like" evidence="6">
    <location>
        <begin position="11"/>
        <end position="194"/>
    </location>
</feature>
<dbReference type="PROSITE" id="PS50902">
    <property type="entry name" value="FLAVODOXIN_LIKE"/>
    <property type="match status" value="1"/>
</dbReference>
<dbReference type="PANTHER" id="PTHR30546:SF23">
    <property type="entry name" value="FLAVOPROTEIN-LIKE PROTEIN YCP4-RELATED"/>
    <property type="match status" value="1"/>
</dbReference>
<dbReference type="PROSITE" id="PS00201">
    <property type="entry name" value="FLAVODOXIN"/>
    <property type="match status" value="1"/>
</dbReference>
<organism evidence="7 8">
    <name type="scientific">Marinobacterium nitratireducens</name>
    <dbReference type="NCBI Taxonomy" id="518897"/>
    <lineage>
        <taxon>Bacteria</taxon>
        <taxon>Pseudomonadati</taxon>
        <taxon>Pseudomonadota</taxon>
        <taxon>Gammaproteobacteria</taxon>
        <taxon>Oceanospirillales</taxon>
        <taxon>Oceanospirillaceae</taxon>
        <taxon>Marinobacterium</taxon>
    </lineage>
</organism>
<protein>
    <submittedName>
        <fullName evidence="7">NAD(P)H dehydrogenase (Quinone)</fullName>
    </submittedName>
</protein>
<evidence type="ECO:0000256" key="5">
    <source>
        <dbReference type="SAM" id="MobiDB-lite"/>
    </source>
</evidence>
<keyword evidence="4" id="KW-0288">FMN</keyword>
<dbReference type="NCBIfam" id="TIGR01755">
    <property type="entry name" value="flav_wrbA"/>
    <property type="match status" value="1"/>
</dbReference>
<evidence type="ECO:0000256" key="1">
    <source>
        <dbReference type="ARBA" id="ARBA00001917"/>
    </source>
</evidence>
<evidence type="ECO:0000313" key="7">
    <source>
        <dbReference type="EMBL" id="GGO75725.1"/>
    </source>
</evidence>
<dbReference type="InterPro" id="IPR010089">
    <property type="entry name" value="Flavoprotein_WrbA-like"/>
</dbReference>
<dbReference type="InterPro" id="IPR029039">
    <property type="entry name" value="Flavoprotein-like_sf"/>
</dbReference>
<gene>
    <name evidence="7" type="ORF">GCM10011348_01200</name>
</gene>
<dbReference type="PANTHER" id="PTHR30546">
    <property type="entry name" value="FLAVODOXIN-RELATED PROTEIN WRBA-RELATED"/>
    <property type="match status" value="1"/>
</dbReference>
<evidence type="ECO:0000313" key="8">
    <source>
        <dbReference type="Proteomes" id="UP000599578"/>
    </source>
</evidence>
<name>A0A917Z6F1_9GAMM</name>
<dbReference type="Gene3D" id="3.40.50.360">
    <property type="match status" value="1"/>
</dbReference>
<keyword evidence="3" id="KW-0285">Flavoprotein</keyword>
<evidence type="ECO:0000256" key="2">
    <source>
        <dbReference type="ARBA" id="ARBA00006961"/>
    </source>
</evidence>
<sequence length="207" mass="21957">MSQATTERPYLLVLYYSRNGATRAMAQQIARGAEQAGIEARLRTVPPVSTVCEATSDSIPAEGDLYCSEDDLAQCAGLALGSPTRFGNMAAPLKYFLDGTSSIWLSGALIGKPAAVFSASSSLHGGQESTLLTMMLPLLHHGMLITGLPYSEQDLMTTESGGTPYGPTHVAGHSRSRKLDETETKLCQAQGRRLGELALKLLPGSAR</sequence>
<dbReference type="GO" id="GO:0009055">
    <property type="term" value="F:electron transfer activity"/>
    <property type="evidence" value="ECO:0007669"/>
    <property type="project" value="InterPro"/>
</dbReference>
<dbReference type="GO" id="GO:0010181">
    <property type="term" value="F:FMN binding"/>
    <property type="evidence" value="ECO:0007669"/>
    <property type="project" value="InterPro"/>
</dbReference>
<dbReference type="EMBL" id="BMLT01000001">
    <property type="protein sequence ID" value="GGO75725.1"/>
    <property type="molecule type" value="Genomic_DNA"/>
</dbReference>
<accession>A0A917Z6F1</accession>
<dbReference type="InterPro" id="IPR005025">
    <property type="entry name" value="FMN_Rdtase-like_dom"/>
</dbReference>